<comment type="caution">
    <text evidence="3">The sequence shown here is derived from an EMBL/GenBank/DDBJ whole genome shotgun (WGS) entry which is preliminary data.</text>
</comment>
<name>A0ABD6CKA4_9EURY</name>
<organism evidence="3 4">
    <name type="scientific">Halobellus rarus</name>
    <dbReference type="NCBI Taxonomy" id="1126237"/>
    <lineage>
        <taxon>Archaea</taxon>
        <taxon>Methanobacteriati</taxon>
        <taxon>Methanobacteriota</taxon>
        <taxon>Stenosarchaea group</taxon>
        <taxon>Halobacteria</taxon>
        <taxon>Halobacteriales</taxon>
        <taxon>Haloferacaceae</taxon>
        <taxon>Halobellus</taxon>
    </lineage>
</organism>
<accession>A0ABD6CKA4</accession>
<evidence type="ECO:0000256" key="1">
    <source>
        <dbReference type="SAM" id="MobiDB-lite"/>
    </source>
</evidence>
<dbReference type="EMBL" id="JBHUDK010000005">
    <property type="protein sequence ID" value="MFD1598448.1"/>
    <property type="molecule type" value="Genomic_DNA"/>
</dbReference>
<evidence type="ECO:0000313" key="3">
    <source>
        <dbReference type="EMBL" id="MFD1598448.1"/>
    </source>
</evidence>
<dbReference type="Pfam" id="PF02602">
    <property type="entry name" value="HEM4"/>
    <property type="match status" value="1"/>
</dbReference>
<dbReference type="InterPro" id="IPR003754">
    <property type="entry name" value="4pyrrol_synth_uPrphyn_synth"/>
</dbReference>
<dbReference type="SUPFAM" id="SSF69618">
    <property type="entry name" value="HemD-like"/>
    <property type="match status" value="1"/>
</dbReference>
<keyword evidence="3" id="KW-0456">Lyase</keyword>
<dbReference type="RefSeq" id="WP_256419687.1">
    <property type="nucleotide sequence ID" value="NZ_JANHDI010000001.1"/>
</dbReference>
<dbReference type="Gene3D" id="3.40.50.10090">
    <property type="match status" value="2"/>
</dbReference>
<proteinExistence type="predicted"/>
<dbReference type="InterPro" id="IPR039793">
    <property type="entry name" value="UROS/Hem4"/>
</dbReference>
<dbReference type="AlphaFoldDB" id="A0ABD6CKA4"/>
<reference evidence="3 4" key="1">
    <citation type="journal article" date="2019" name="Int. J. Syst. Evol. Microbiol.">
        <title>The Global Catalogue of Microorganisms (GCM) 10K type strain sequencing project: providing services to taxonomists for standard genome sequencing and annotation.</title>
        <authorList>
            <consortium name="The Broad Institute Genomics Platform"/>
            <consortium name="The Broad Institute Genome Sequencing Center for Infectious Disease"/>
            <person name="Wu L."/>
            <person name="Ma J."/>
        </authorList>
    </citation>
    <scope>NUCLEOTIDE SEQUENCE [LARGE SCALE GENOMIC DNA]</scope>
    <source>
        <strain evidence="3 4">CGMCC 1.12121</strain>
    </source>
</reference>
<dbReference type="PANTHER" id="PTHR40082:SF1">
    <property type="entry name" value="BLR5956 PROTEIN"/>
    <property type="match status" value="1"/>
</dbReference>
<keyword evidence="4" id="KW-1185">Reference proteome</keyword>
<protein>
    <submittedName>
        <fullName evidence="3">Uroporphyrinogen-III synthase</fullName>
        <ecNumber evidence="3">4.2.1.75</ecNumber>
    </submittedName>
</protein>
<evidence type="ECO:0000259" key="2">
    <source>
        <dbReference type="Pfam" id="PF02602"/>
    </source>
</evidence>
<dbReference type="NCBIfam" id="NF004587">
    <property type="entry name" value="PRK05928.2-5"/>
    <property type="match status" value="1"/>
</dbReference>
<dbReference type="Proteomes" id="UP001597085">
    <property type="component" value="Unassembled WGS sequence"/>
</dbReference>
<evidence type="ECO:0000313" key="4">
    <source>
        <dbReference type="Proteomes" id="UP001597085"/>
    </source>
</evidence>
<sequence length="261" mass="27031">MTRDVRVAVFRPDDERMVRAVELLDSLGATPVPDPMLAVEPTGAIPGRGDGDDPDTDRSAAGPEFVVLTSKTGVELLAEADWTPGEATLACIGPRTAEAAREAGWTVDVVPEEYTSAGLVAALEGDVGGTVVEVARSDHGSDVLLDGLRAAGADVNETVLYRLVRPEGSGQSTVMAAGGELDAVCFTSSLTVENFLAAADERGVREEAVAGLNRAVVGVIGAPTRETAEGYGIRVDVVPENATFEELATAVVEEAAPTYHG</sequence>
<feature type="domain" description="Tetrapyrrole biosynthesis uroporphyrinogen III synthase" evidence="2">
    <location>
        <begin position="21"/>
        <end position="247"/>
    </location>
</feature>
<dbReference type="InterPro" id="IPR036108">
    <property type="entry name" value="4pyrrol_syn_uPrphyn_synt_sf"/>
</dbReference>
<dbReference type="CDD" id="cd06578">
    <property type="entry name" value="HemD"/>
    <property type="match status" value="1"/>
</dbReference>
<feature type="region of interest" description="Disordered" evidence="1">
    <location>
        <begin position="32"/>
        <end position="60"/>
    </location>
</feature>
<dbReference type="GO" id="GO:0004852">
    <property type="term" value="F:uroporphyrinogen-III synthase activity"/>
    <property type="evidence" value="ECO:0007669"/>
    <property type="project" value="UniProtKB-EC"/>
</dbReference>
<dbReference type="GO" id="GO:0006779">
    <property type="term" value="P:porphyrin-containing compound biosynthetic process"/>
    <property type="evidence" value="ECO:0007669"/>
    <property type="project" value="UniProtKB-ARBA"/>
</dbReference>
<dbReference type="PANTHER" id="PTHR40082">
    <property type="entry name" value="BLR5956 PROTEIN"/>
    <property type="match status" value="1"/>
</dbReference>
<dbReference type="EC" id="4.2.1.75" evidence="3"/>
<gene>
    <name evidence="3" type="ORF">ACFSBX_05710</name>
</gene>